<proteinExistence type="predicted"/>
<protein>
    <submittedName>
        <fullName evidence="1">Uncharacterized protein AlNc14C18G1857</fullName>
    </submittedName>
</protein>
<sequence>MSCGNIEGYLIKVDVVSSIVYCILDEGILQYFTRRGGTLLGAVALTGCKIDVSFLADEASHIPNQFVIQSQARAIRKQGSRKANVAELHAMKHQLQSISRLIFAGSTKEVSDRWAVSILNWKRYSWDDPVTLCSSKDEHATLNGILNPVETNFKDVVIVPSNTSRAIFPIRTS</sequence>
<dbReference type="HOGENOM" id="CLU_1550356_0_0_1"/>
<reference evidence="1" key="2">
    <citation type="submission" date="2011-02" db="EMBL/GenBank/DDBJ databases">
        <authorList>
            <person name="MacLean D."/>
        </authorList>
    </citation>
    <scope>NUCLEOTIDE SEQUENCE</scope>
</reference>
<dbReference type="AlphaFoldDB" id="F0W4N6"/>
<organism evidence="1">
    <name type="scientific">Albugo laibachii Nc14</name>
    <dbReference type="NCBI Taxonomy" id="890382"/>
    <lineage>
        <taxon>Eukaryota</taxon>
        <taxon>Sar</taxon>
        <taxon>Stramenopiles</taxon>
        <taxon>Oomycota</taxon>
        <taxon>Peronosporomycetes</taxon>
        <taxon>Albuginales</taxon>
        <taxon>Albuginaceae</taxon>
        <taxon>Albugo</taxon>
    </lineage>
</organism>
<dbReference type="SUPFAM" id="SSF50729">
    <property type="entry name" value="PH domain-like"/>
    <property type="match status" value="1"/>
</dbReference>
<accession>F0W4N6</accession>
<name>F0W4N6_9STRA</name>
<reference evidence="1" key="1">
    <citation type="journal article" date="2011" name="PLoS Biol.">
        <title>Gene gain and loss during evolution of obligate parasitism in the white rust pathogen of Arabidopsis thaliana.</title>
        <authorList>
            <person name="Kemen E."/>
            <person name="Gardiner A."/>
            <person name="Schultz-Larsen T."/>
            <person name="Kemen A.C."/>
            <person name="Balmuth A.L."/>
            <person name="Robert-Seilaniantz A."/>
            <person name="Bailey K."/>
            <person name="Holub E."/>
            <person name="Studholme D.J."/>
            <person name="Maclean D."/>
            <person name="Jones J.D."/>
        </authorList>
    </citation>
    <scope>NUCLEOTIDE SEQUENCE</scope>
</reference>
<dbReference type="EMBL" id="FR824063">
    <property type="protein sequence ID" value="CCA16070.1"/>
    <property type="molecule type" value="Genomic_DNA"/>
</dbReference>
<gene>
    <name evidence="1" type="primary">AlNc14C18G1857</name>
    <name evidence="1" type="ORF">ALNC14_022130</name>
</gene>
<evidence type="ECO:0000313" key="1">
    <source>
        <dbReference type="EMBL" id="CCA16070.1"/>
    </source>
</evidence>